<name>A0A1R3J9N2_COCAP</name>
<feature type="non-terminal residue" evidence="1">
    <location>
        <position position="1"/>
    </location>
</feature>
<dbReference type="Proteomes" id="UP000188268">
    <property type="component" value="Unassembled WGS sequence"/>
</dbReference>
<evidence type="ECO:0000313" key="1">
    <source>
        <dbReference type="EMBL" id="OMO91543.1"/>
    </source>
</evidence>
<dbReference type="AlphaFoldDB" id="A0A1R3J9N2"/>
<dbReference type="EMBL" id="AWWV01008311">
    <property type="protein sequence ID" value="OMO91543.1"/>
    <property type="molecule type" value="Genomic_DNA"/>
</dbReference>
<sequence>EINDPAREGDRLDVVTSLLTSMGKIDVLIDKEVAGSITSGQQLQAPVASR</sequence>
<proteinExistence type="predicted"/>
<keyword evidence="2" id="KW-1185">Reference proteome</keyword>
<gene>
    <name evidence="1" type="ORF">CCACVL1_07079</name>
</gene>
<comment type="caution">
    <text evidence="1">The sequence shown here is derived from an EMBL/GenBank/DDBJ whole genome shotgun (WGS) entry which is preliminary data.</text>
</comment>
<accession>A0A1R3J9N2</accession>
<evidence type="ECO:0000313" key="2">
    <source>
        <dbReference type="Proteomes" id="UP000188268"/>
    </source>
</evidence>
<protein>
    <submittedName>
        <fullName evidence="1">Uncharacterized protein</fullName>
    </submittedName>
</protein>
<organism evidence="1 2">
    <name type="scientific">Corchorus capsularis</name>
    <name type="common">Jute</name>
    <dbReference type="NCBI Taxonomy" id="210143"/>
    <lineage>
        <taxon>Eukaryota</taxon>
        <taxon>Viridiplantae</taxon>
        <taxon>Streptophyta</taxon>
        <taxon>Embryophyta</taxon>
        <taxon>Tracheophyta</taxon>
        <taxon>Spermatophyta</taxon>
        <taxon>Magnoliopsida</taxon>
        <taxon>eudicotyledons</taxon>
        <taxon>Gunneridae</taxon>
        <taxon>Pentapetalae</taxon>
        <taxon>rosids</taxon>
        <taxon>malvids</taxon>
        <taxon>Malvales</taxon>
        <taxon>Malvaceae</taxon>
        <taxon>Grewioideae</taxon>
        <taxon>Apeibeae</taxon>
        <taxon>Corchorus</taxon>
    </lineage>
</organism>
<dbReference type="Gramene" id="OMO91543">
    <property type="protein sequence ID" value="OMO91543"/>
    <property type="gene ID" value="CCACVL1_07079"/>
</dbReference>
<reference evidence="1 2" key="1">
    <citation type="submission" date="2013-09" db="EMBL/GenBank/DDBJ databases">
        <title>Corchorus capsularis genome sequencing.</title>
        <authorList>
            <person name="Alam M."/>
            <person name="Haque M.S."/>
            <person name="Islam M.S."/>
            <person name="Emdad E.M."/>
            <person name="Islam M.M."/>
            <person name="Ahmed B."/>
            <person name="Halim A."/>
            <person name="Hossen Q.M.M."/>
            <person name="Hossain M.Z."/>
            <person name="Ahmed R."/>
            <person name="Khan M.M."/>
            <person name="Islam R."/>
            <person name="Rashid M.M."/>
            <person name="Khan S.A."/>
            <person name="Rahman M.S."/>
            <person name="Alam M."/>
        </authorList>
    </citation>
    <scope>NUCLEOTIDE SEQUENCE [LARGE SCALE GENOMIC DNA]</scope>
    <source>
        <strain evidence="2">cv. CVL-1</strain>
        <tissue evidence="1">Whole seedling</tissue>
    </source>
</reference>